<name>A0AA35TKK8_GEOBA</name>
<dbReference type="AlphaFoldDB" id="A0AA35TKK8"/>
<reference evidence="1" key="1">
    <citation type="submission" date="2023-03" db="EMBL/GenBank/DDBJ databases">
        <authorList>
            <person name="Steffen K."/>
            <person name="Cardenas P."/>
        </authorList>
    </citation>
    <scope>NUCLEOTIDE SEQUENCE</scope>
</reference>
<protein>
    <submittedName>
        <fullName evidence="1">Uncharacterized protein</fullName>
    </submittedName>
</protein>
<dbReference type="Proteomes" id="UP001174909">
    <property type="component" value="Unassembled WGS sequence"/>
</dbReference>
<dbReference type="EMBL" id="CASHTH010003813">
    <property type="protein sequence ID" value="CAI8049739.1"/>
    <property type="molecule type" value="Genomic_DNA"/>
</dbReference>
<comment type="caution">
    <text evidence="1">The sequence shown here is derived from an EMBL/GenBank/DDBJ whole genome shotgun (WGS) entry which is preliminary data.</text>
</comment>
<keyword evidence="2" id="KW-1185">Reference proteome</keyword>
<sequence>MELTPLEYVAASKRERAGGNHRKAAALMWQATQATFVVLADAHGVKCPNLDYIDLIGVARALEANGSVTKFYYRSGLGPGSLLKDHAEMDVLESYQLELAYETAEQFIRECLDDQRAD</sequence>
<gene>
    <name evidence="1" type="ORF">GBAR_LOCUS27384</name>
</gene>
<evidence type="ECO:0000313" key="1">
    <source>
        <dbReference type="EMBL" id="CAI8049739.1"/>
    </source>
</evidence>
<evidence type="ECO:0000313" key="2">
    <source>
        <dbReference type="Proteomes" id="UP001174909"/>
    </source>
</evidence>
<accession>A0AA35TKK8</accession>
<organism evidence="1 2">
    <name type="scientific">Geodia barretti</name>
    <name type="common">Barrett's horny sponge</name>
    <dbReference type="NCBI Taxonomy" id="519541"/>
    <lineage>
        <taxon>Eukaryota</taxon>
        <taxon>Metazoa</taxon>
        <taxon>Porifera</taxon>
        <taxon>Demospongiae</taxon>
        <taxon>Heteroscleromorpha</taxon>
        <taxon>Tetractinellida</taxon>
        <taxon>Astrophorina</taxon>
        <taxon>Geodiidae</taxon>
        <taxon>Geodia</taxon>
    </lineage>
</organism>
<proteinExistence type="predicted"/>